<evidence type="ECO:0000313" key="4">
    <source>
        <dbReference type="Proteomes" id="UP000031838"/>
    </source>
</evidence>
<feature type="transmembrane region" description="Helical" evidence="1">
    <location>
        <begin position="188"/>
        <end position="206"/>
    </location>
</feature>
<dbReference type="KEGG" id="bgp:BGL_1c11200"/>
<dbReference type="HOGENOM" id="CLU_033863_4_1_4"/>
<keyword evidence="1" id="KW-0472">Membrane</keyword>
<dbReference type="PANTHER" id="PTHR12715">
    <property type="entry name" value="TRANSPORTER, DRUG/METABOLITE EXPORTER FAMILY"/>
    <property type="match status" value="1"/>
</dbReference>
<dbReference type="Pfam" id="PF00892">
    <property type="entry name" value="EamA"/>
    <property type="match status" value="2"/>
</dbReference>
<feature type="domain" description="EamA" evidence="2">
    <location>
        <begin position="160"/>
        <end position="295"/>
    </location>
</feature>
<gene>
    <name evidence="3" type="ORF">BGL_1c11200</name>
</gene>
<dbReference type="EMBL" id="CP002580">
    <property type="protein sequence ID" value="AJK45642.1"/>
    <property type="molecule type" value="Genomic_DNA"/>
</dbReference>
<evidence type="ECO:0000259" key="2">
    <source>
        <dbReference type="Pfam" id="PF00892"/>
    </source>
</evidence>
<evidence type="ECO:0000256" key="1">
    <source>
        <dbReference type="SAM" id="Phobius"/>
    </source>
</evidence>
<feature type="transmembrane region" description="Helical" evidence="1">
    <location>
        <begin position="155"/>
        <end position="176"/>
    </location>
</feature>
<feature type="transmembrane region" description="Helical" evidence="1">
    <location>
        <begin position="76"/>
        <end position="93"/>
    </location>
</feature>
<dbReference type="PANTHER" id="PTHR12715:SF4">
    <property type="entry name" value="EAMA DOMAIN-CONTAINING PROTEIN"/>
    <property type="match status" value="1"/>
</dbReference>
<organism evidence="3 4">
    <name type="scientific">Burkholderia plantarii</name>
    <dbReference type="NCBI Taxonomy" id="41899"/>
    <lineage>
        <taxon>Bacteria</taxon>
        <taxon>Pseudomonadati</taxon>
        <taxon>Pseudomonadota</taxon>
        <taxon>Betaproteobacteria</taxon>
        <taxon>Burkholderiales</taxon>
        <taxon>Burkholderiaceae</taxon>
        <taxon>Burkholderia</taxon>
    </lineage>
</organism>
<name>A0A0B6RJY9_BURPL</name>
<proteinExistence type="predicted"/>
<evidence type="ECO:0000313" key="3">
    <source>
        <dbReference type="EMBL" id="AJK45642.1"/>
    </source>
</evidence>
<dbReference type="GO" id="GO:0016020">
    <property type="term" value="C:membrane"/>
    <property type="evidence" value="ECO:0007669"/>
    <property type="project" value="InterPro"/>
</dbReference>
<keyword evidence="4" id="KW-1185">Reference proteome</keyword>
<accession>A0A0B6RJY9</accession>
<keyword evidence="1" id="KW-0812">Transmembrane</keyword>
<dbReference type="InterPro" id="IPR037185">
    <property type="entry name" value="EmrE-like"/>
</dbReference>
<reference evidence="3 4" key="2">
    <citation type="journal article" date="2016" name="Appl. Microbiol. Biotechnol.">
        <title>Mutations improving production and secretion of extracellular lipase by Burkholderia glumae PG1.</title>
        <authorList>
            <person name="Knapp A."/>
            <person name="Voget S."/>
            <person name="Gao R."/>
            <person name="Zaburannyi N."/>
            <person name="Krysciak D."/>
            <person name="Breuer M."/>
            <person name="Hauer B."/>
            <person name="Streit W.R."/>
            <person name="Muller R."/>
            <person name="Daniel R."/>
            <person name="Jaeger K.E."/>
        </authorList>
    </citation>
    <scope>NUCLEOTIDE SEQUENCE [LARGE SCALE GENOMIC DNA]</scope>
    <source>
        <strain evidence="3 4">PG1</strain>
    </source>
</reference>
<feature type="transmembrane region" description="Helical" evidence="1">
    <location>
        <begin position="226"/>
        <end position="248"/>
    </location>
</feature>
<sequence length="300" mass="30272">MTLPTSLPASGTAPTRAAGAIAFTIVSWAAAFPCIRIGLQALAPMQLAAARFAIAAMLVAAWLVHRRPRRPSPAHAALFLLSGLLGIAAYNALLNTAELTVAPGAAAFIMSTSPILTAILARLFLGERLNRWGWLGSLFSFAGIGLIASGQPGGIAPGGGTTLILLAAASSAGYFVLQRRLLPAHGPLACTAYTLLAGALLLSPWLPGALRVLAAPAAPSGAVPAVLALGIFPAALGYATWTVALAHFGPARATHFLYLVPALATALSAVLTGEHPGLATVGGGAMAIAGVAFVAWRGRS</sequence>
<feature type="transmembrane region" description="Helical" evidence="1">
    <location>
        <begin position="105"/>
        <end position="125"/>
    </location>
</feature>
<dbReference type="Proteomes" id="UP000031838">
    <property type="component" value="Chromosome 1"/>
</dbReference>
<dbReference type="AlphaFoldDB" id="A0A0B6RJY9"/>
<feature type="transmembrane region" description="Helical" evidence="1">
    <location>
        <begin position="45"/>
        <end position="64"/>
    </location>
</feature>
<feature type="transmembrane region" description="Helical" evidence="1">
    <location>
        <begin position="255"/>
        <end position="272"/>
    </location>
</feature>
<keyword evidence="1" id="KW-1133">Transmembrane helix</keyword>
<protein>
    <recommendedName>
        <fullName evidence="2">EamA domain-containing protein</fullName>
    </recommendedName>
</protein>
<dbReference type="InterPro" id="IPR052756">
    <property type="entry name" value="Alkyne_AA_exporter"/>
</dbReference>
<feature type="transmembrane region" description="Helical" evidence="1">
    <location>
        <begin position="278"/>
        <end position="296"/>
    </location>
</feature>
<dbReference type="SUPFAM" id="SSF103481">
    <property type="entry name" value="Multidrug resistance efflux transporter EmrE"/>
    <property type="match status" value="2"/>
</dbReference>
<feature type="domain" description="EamA" evidence="2">
    <location>
        <begin position="21"/>
        <end position="148"/>
    </location>
</feature>
<dbReference type="RefSeq" id="WP_042624334.1">
    <property type="nucleotide sequence ID" value="NZ_CP002580.1"/>
</dbReference>
<reference evidence="4" key="1">
    <citation type="submission" date="2011-03" db="EMBL/GenBank/DDBJ databases">
        <authorList>
            <person name="Voget S."/>
            <person name="Streit W.R."/>
            <person name="Jaeger K.E."/>
            <person name="Daniel R."/>
        </authorList>
    </citation>
    <scope>NUCLEOTIDE SEQUENCE [LARGE SCALE GENOMIC DNA]</scope>
    <source>
        <strain evidence="4">PG1</strain>
    </source>
</reference>
<feature type="transmembrane region" description="Helical" evidence="1">
    <location>
        <begin position="20"/>
        <end position="39"/>
    </location>
</feature>
<dbReference type="InterPro" id="IPR000620">
    <property type="entry name" value="EamA_dom"/>
</dbReference>
<feature type="transmembrane region" description="Helical" evidence="1">
    <location>
        <begin position="132"/>
        <end position="149"/>
    </location>
</feature>